<dbReference type="RefSeq" id="WP_073000176.1">
    <property type="nucleotide sequence ID" value="NZ_FRAM01000005.1"/>
</dbReference>
<evidence type="ECO:0008006" key="5">
    <source>
        <dbReference type="Google" id="ProtNLM"/>
    </source>
</evidence>
<organism evidence="3 4">
    <name type="scientific">Epilithonimonas mollis</name>
    <dbReference type="NCBI Taxonomy" id="216903"/>
    <lineage>
        <taxon>Bacteria</taxon>
        <taxon>Pseudomonadati</taxon>
        <taxon>Bacteroidota</taxon>
        <taxon>Flavobacteriia</taxon>
        <taxon>Flavobacteriales</taxon>
        <taxon>Weeksellaceae</taxon>
        <taxon>Chryseobacterium group</taxon>
        <taxon>Epilithonimonas</taxon>
    </lineage>
</organism>
<keyword evidence="4" id="KW-1185">Reference proteome</keyword>
<dbReference type="OrthoDB" id="1262304at2"/>
<evidence type="ECO:0000313" key="3">
    <source>
        <dbReference type="EMBL" id="SHK68777.1"/>
    </source>
</evidence>
<proteinExistence type="predicted"/>
<keyword evidence="2" id="KW-0732">Signal</keyword>
<reference evidence="4" key="1">
    <citation type="submission" date="2016-11" db="EMBL/GenBank/DDBJ databases">
        <authorList>
            <person name="Varghese N."/>
            <person name="Submissions S."/>
        </authorList>
    </citation>
    <scope>NUCLEOTIDE SEQUENCE [LARGE SCALE GENOMIC DNA]</scope>
    <source>
        <strain evidence="4">DSM 18016</strain>
    </source>
</reference>
<feature type="chain" id="PRO_5013065146" description="Lipoprotein" evidence="2">
    <location>
        <begin position="25"/>
        <end position="83"/>
    </location>
</feature>
<feature type="signal peptide" evidence="2">
    <location>
        <begin position="1"/>
        <end position="24"/>
    </location>
</feature>
<name>A0A1M6UHX2_9FLAO</name>
<dbReference type="PROSITE" id="PS51257">
    <property type="entry name" value="PROKAR_LIPOPROTEIN"/>
    <property type="match status" value="1"/>
</dbReference>
<feature type="compositionally biased region" description="Polar residues" evidence="1">
    <location>
        <begin position="34"/>
        <end position="48"/>
    </location>
</feature>
<sequence length="83" mass="9404">MKKYISILMLAPVLGMLSCDRATANNEMSEDNLHSIQYKSNQHNTESARSPEVQVDSASKKDTGDDEPQDDKQHWKVPIDSVW</sequence>
<dbReference type="Proteomes" id="UP000184498">
    <property type="component" value="Unassembled WGS sequence"/>
</dbReference>
<evidence type="ECO:0000256" key="2">
    <source>
        <dbReference type="SAM" id="SignalP"/>
    </source>
</evidence>
<dbReference type="EMBL" id="FRAM01000005">
    <property type="protein sequence ID" value="SHK68777.1"/>
    <property type="molecule type" value="Genomic_DNA"/>
</dbReference>
<evidence type="ECO:0000313" key="4">
    <source>
        <dbReference type="Proteomes" id="UP000184498"/>
    </source>
</evidence>
<accession>A0A1M6UHX2</accession>
<feature type="region of interest" description="Disordered" evidence="1">
    <location>
        <begin position="28"/>
        <end position="83"/>
    </location>
</feature>
<dbReference type="STRING" id="216903.SAMN05444371_3296"/>
<gene>
    <name evidence="3" type="ORF">SAMN05444371_3296</name>
</gene>
<protein>
    <recommendedName>
        <fullName evidence="5">Lipoprotein</fullName>
    </recommendedName>
</protein>
<evidence type="ECO:0000256" key="1">
    <source>
        <dbReference type="SAM" id="MobiDB-lite"/>
    </source>
</evidence>
<dbReference type="AlphaFoldDB" id="A0A1M6UHX2"/>